<dbReference type="PIRSF" id="PIRSF006648">
    <property type="entry name" value="DrrB"/>
    <property type="match status" value="1"/>
</dbReference>
<evidence type="ECO:0000256" key="3">
    <source>
        <dbReference type="ARBA" id="ARBA00022989"/>
    </source>
</evidence>
<dbReference type="GO" id="GO:0140359">
    <property type="term" value="F:ABC-type transporter activity"/>
    <property type="evidence" value="ECO:0007669"/>
    <property type="project" value="InterPro"/>
</dbReference>
<protein>
    <recommendedName>
        <fullName evidence="6">Transport permease protein</fullName>
    </recommendedName>
</protein>
<dbReference type="GO" id="GO:0043190">
    <property type="term" value="C:ATP-binding cassette (ABC) transporter complex"/>
    <property type="evidence" value="ECO:0007669"/>
    <property type="project" value="InterPro"/>
</dbReference>
<reference evidence="8 9" key="1">
    <citation type="submission" date="2019-07" db="EMBL/GenBank/DDBJ databases">
        <title>Whole genome shotgun sequence of Nocardia ninae NBRC 108245.</title>
        <authorList>
            <person name="Hosoyama A."/>
            <person name="Uohara A."/>
            <person name="Ohji S."/>
            <person name="Ichikawa N."/>
        </authorList>
    </citation>
    <scope>NUCLEOTIDE SEQUENCE [LARGE SCALE GENOMIC DNA]</scope>
    <source>
        <strain evidence="8 9">NBRC 108245</strain>
    </source>
</reference>
<name>A0A511M7T9_9NOCA</name>
<feature type="transmembrane region" description="Helical" evidence="6">
    <location>
        <begin position="39"/>
        <end position="63"/>
    </location>
</feature>
<keyword evidence="6" id="KW-1003">Cell membrane</keyword>
<dbReference type="InterPro" id="IPR047817">
    <property type="entry name" value="ABC2_TM_bact-type"/>
</dbReference>
<feature type="transmembrane region" description="Helical" evidence="6">
    <location>
        <begin position="149"/>
        <end position="173"/>
    </location>
</feature>
<dbReference type="InterPro" id="IPR051784">
    <property type="entry name" value="Nod_factor_ABC_transporter"/>
</dbReference>
<keyword evidence="5" id="KW-0046">Antibiotic resistance</keyword>
<comment type="similarity">
    <text evidence="6">Belongs to the ABC-2 integral membrane protein family.</text>
</comment>
<dbReference type="PROSITE" id="PS51012">
    <property type="entry name" value="ABC_TM2"/>
    <property type="match status" value="1"/>
</dbReference>
<evidence type="ECO:0000256" key="5">
    <source>
        <dbReference type="ARBA" id="ARBA00023251"/>
    </source>
</evidence>
<feature type="transmembrane region" description="Helical" evidence="6">
    <location>
        <begin position="125"/>
        <end position="143"/>
    </location>
</feature>
<comment type="caution">
    <text evidence="8">The sequence shown here is derived from an EMBL/GenBank/DDBJ whole genome shotgun (WGS) entry which is preliminary data.</text>
</comment>
<dbReference type="Pfam" id="PF01061">
    <property type="entry name" value="ABC2_membrane"/>
    <property type="match status" value="1"/>
</dbReference>
<organism evidence="8 9">
    <name type="scientific">Nocardia ninae NBRC 108245</name>
    <dbReference type="NCBI Taxonomy" id="1210091"/>
    <lineage>
        <taxon>Bacteria</taxon>
        <taxon>Bacillati</taxon>
        <taxon>Actinomycetota</taxon>
        <taxon>Actinomycetes</taxon>
        <taxon>Mycobacteriales</taxon>
        <taxon>Nocardiaceae</taxon>
        <taxon>Nocardia</taxon>
    </lineage>
</organism>
<feature type="transmembrane region" description="Helical" evidence="6">
    <location>
        <begin position="69"/>
        <end position="87"/>
    </location>
</feature>
<comment type="subcellular location">
    <subcellularLocation>
        <location evidence="6">Cell membrane</location>
        <topology evidence="6">Multi-pass membrane protein</topology>
    </subcellularLocation>
    <subcellularLocation>
        <location evidence="1">Membrane</location>
        <topology evidence="1">Multi-pass membrane protein</topology>
    </subcellularLocation>
</comment>
<evidence type="ECO:0000256" key="2">
    <source>
        <dbReference type="ARBA" id="ARBA00022692"/>
    </source>
</evidence>
<dbReference type="OrthoDB" id="9255971at2"/>
<keyword evidence="2 6" id="KW-0812">Transmembrane</keyword>
<keyword evidence="6" id="KW-0813">Transport</keyword>
<dbReference type="PANTHER" id="PTHR43229">
    <property type="entry name" value="NODULATION PROTEIN J"/>
    <property type="match status" value="1"/>
</dbReference>
<dbReference type="InterPro" id="IPR000412">
    <property type="entry name" value="ABC_2_transport"/>
</dbReference>
<dbReference type="EMBL" id="BJXA01000003">
    <property type="protein sequence ID" value="GEM36257.1"/>
    <property type="molecule type" value="Genomic_DNA"/>
</dbReference>
<keyword evidence="3 6" id="KW-1133">Transmembrane helix</keyword>
<dbReference type="Proteomes" id="UP000321424">
    <property type="component" value="Unassembled WGS sequence"/>
</dbReference>
<dbReference type="InterPro" id="IPR013525">
    <property type="entry name" value="ABC2_TM"/>
</dbReference>
<feature type="transmembrane region" description="Helical" evidence="6">
    <location>
        <begin position="245"/>
        <end position="269"/>
    </location>
</feature>
<proteinExistence type="inferred from homology"/>
<evidence type="ECO:0000256" key="4">
    <source>
        <dbReference type="ARBA" id="ARBA00023136"/>
    </source>
</evidence>
<dbReference type="GO" id="GO:0046677">
    <property type="term" value="P:response to antibiotic"/>
    <property type="evidence" value="ECO:0007669"/>
    <property type="project" value="UniProtKB-KW"/>
</dbReference>
<evidence type="ECO:0000256" key="1">
    <source>
        <dbReference type="ARBA" id="ARBA00004141"/>
    </source>
</evidence>
<evidence type="ECO:0000256" key="6">
    <source>
        <dbReference type="RuleBase" id="RU361157"/>
    </source>
</evidence>
<accession>A0A511M7T9</accession>
<feature type="transmembrane region" description="Helical" evidence="6">
    <location>
        <begin position="185"/>
        <end position="203"/>
    </location>
</feature>
<keyword evidence="4 6" id="KW-0472">Membrane</keyword>
<dbReference type="PANTHER" id="PTHR43229:SF2">
    <property type="entry name" value="NODULATION PROTEIN J"/>
    <property type="match status" value="1"/>
</dbReference>
<evidence type="ECO:0000313" key="9">
    <source>
        <dbReference type="Proteomes" id="UP000321424"/>
    </source>
</evidence>
<evidence type="ECO:0000259" key="7">
    <source>
        <dbReference type="PROSITE" id="PS51012"/>
    </source>
</evidence>
<keyword evidence="9" id="KW-1185">Reference proteome</keyword>
<sequence>MKAVESIAVVPVPRRSAPVACVAMVAERAILTTWRNPPIVVTAMVQSVVFLLIFRFVFGGAIASGELPYVDFMVPGLLAAGVLFSVMRVASSVAEDRAAGVVDRFRSLPMPPSAVLIGRAVGDHVLTISTLAATSMVAFAVGFRVREGFWGIAAMLALCLLAAVAFTWVFIAAGLAVGSVQAAQGVGFLVLPVSFVSSAYVPVSTMPGWLQAFATHQPFTVLVEANRYLAQGEAGLVGATHSGGYYVVAAVAWCAGILVVAASAAFVLFRRR</sequence>
<evidence type="ECO:0000313" key="8">
    <source>
        <dbReference type="EMBL" id="GEM36257.1"/>
    </source>
</evidence>
<gene>
    <name evidence="8" type="ORF">NN4_07760</name>
</gene>
<dbReference type="RefSeq" id="WP_147128580.1">
    <property type="nucleotide sequence ID" value="NZ_BJXA01000003.1"/>
</dbReference>
<dbReference type="AlphaFoldDB" id="A0A511M7T9"/>
<feature type="domain" description="ABC transmembrane type-2" evidence="7">
    <location>
        <begin position="38"/>
        <end position="272"/>
    </location>
</feature>